<protein>
    <submittedName>
        <fullName evidence="1">Uncharacterized protein</fullName>
    </submittedName>
</protein>
<sequence>MEKPTKDLTKSLAVAHDTIDTVQADTSASDDIMRFEDLWHTTVCILEGTLQSGDLDDHLKFGCGEFGLSTGHVFSSEKKTWLSVKKSGYVHDGANLLLQQF</sequence>
<gene>
    <name evidence="1" type="ORF">P153DRAFT_395796</name>
</gene>
<dbReference type="RefSeq" id="XP_033524761.1">
    <property type="nucleotide sequence ID" value="XM_033671429.1"/>
</dbReference>
<evidence type="ECO:0000313" key="2">
    <source>
        <dbReference type="Proteomes" id="UP000799771"/>
    </source>
</evidence>
<dbReference type="Proteomes" id="UP000799771">
    <property type="component" value="Unassembled WGS sequence"/>
</dbReference>
<dbReference type="EMBL" id="ML977504">
    <property type="protein sequence ID" value="KAF2130374.1"/>
    <property type="molecule type" value="Genomic_DNA"/>
</dbReference>
<reference evidence="1" key="1">
    <citation type="journal article" date="2020" name="Stud. Mycol.">
        <title>101 Dothideomycetes genomes: a test case for predicting lifestyles and emergence of pathogens.</title>
        <authorList>
            <person name="Haridas S."/>
            <person name="Albert R."/>
            <person name="Binder M."/>
            <person name="Bloem J."/>
            <person name="Labutti K."/>
            <person name="Salamov A."/>
            <person name="Andreopoulos B."/>
            <person name="Baker S."/>
            <person name="Barry K."/>
            <person name="Bills G."/>
            <person name="Bluhm B."/>
            <person name="Cannon C."/>
            <person name="Castanera R."/>
            <person name="Culley D."/>
            <person name="Daum C."/>
            <person name="Ezra D."/>
            <person name="Gonzalez J."/>
            <person name="Henrissat B."/>
            <person name="Kuo A."/>
            <person name="Liang C."/>
            <person name="Lipzen A."/>
            <person name="Lutzoni F."/>
            <person name="Magnuson J."/>
            <person name="Mondo S."/>
            <person name="Nolan M."/>
            <person name="Ohm R."/>
            <person name="Pangilinan J."/>
            <person name="Park H.-J."/>
            <person name="Ramirez L."/>
            <person name="Alfaro M."/>
            <person name="Sun H."/>
            <person name="Tritt A."/>
            <person name="Yoshinaga Y."/>
            <person name="Zwiers L.-H."/>
            <person name="Turgeon B."/>
            <person name="Goodwin S."/>
            <person name="Spatafora J."/>
            <person name="Crous P."/>
            <person name="Grigoriev I."/>
        </authorList>
    </citation>
    <scope>NUCLEOTIDE SEQUENCE</scope>
    <source>
        <strain evidence="1">CBS 119687</strain>
    </source>
</reference>
<organism evidence="1 2">
    <name type="scientific">Dothidotthia symphoricarpi CBS 119687</name>
    <dbReference type="NCBI Taxonomy" id="1392245"/>
    <lineage>
        <taxon>Eukaryota</taxon>
        <taxon>Fungi</taxon>
        <taxon>Dikarya</taxon>
        <taxon>Ascomycota</taxon>
        <taxon>Pezizomycotina</taxon>
        <taxon>Dothideomycetes</taxon>
        <taxon>Pleosporomycetidae</taxon>
        <taxon>Pleosporales</taxon>
        <taxon>Dothidotthiaceae</taxon>
        <taxon>Dothidotthia</taxon>
    </lineage>
</organism>
<accession>A0A6A6AHM6</accession>
<dbReference type="GeneID" id="54411861"/>
<dbReference type="AlphaFoldDB" id="A0A6A6AHM6"/>
<evidence type="ECO:0000313" key="1">
    <source>
        <dbReference type="EMBL" id="KAF2130374.1"/>
    </source>
</evidence>
<keyword evidence="2" id="KW-1185">Reference proteome</keyword>
<dbReference type="OrthoDB" id="3785918at2759"/>
<proteinExistence type="predicted"/>
<name>A0A6A6AHM6_9PLEO</name>